<organism evidence="2">
    <name type="scientific">uncultured Dysgonomonas sp</name>
    <dbReference type="NCBI Taxonomy" id="206096"/>
    <lineage>
        <taxon>Bacteria</taxon>
        <taxon>Pseudomonadati</taxon>
        <taxon>Bacteroidota</taxon>
        <taxon>Bacteroidia</taxon>
        <taxon>Bacteroidales</taxon>
        <taxon>Dysgonomonadaceae</taxon>
        <taxon>Dysgonomonas</taxon>
        <taxon>environmental samples</taxon>
    </lineage>
</organism>
<feature type="compositionally biased region" description="Polar residues" evidence="1">
    <location>
        <begin position="45"/>
        <end position="58"/>
    </location>
</feature>
<dbReference type="AlphaFoldDB" id="A0A212JCA3"/>
<evidence type="ECO:0000313" key="2">
    <source>
        <dbReference type="EMBL" id="SBV97061.1"/>
    </source>
</evidence>
<evidence type="ECO:0000256" key="1">
    <source>
        <dbReference type="SAM" id="MobiDB-lite"/>
    </source>
</evidence>
<evidence type="ECO:0008006" key="3">
    <source>
        <dbReference type="Google" id="ProtNLM"/>
    </source>
</evidence>
<reference evidence="2" key="1">
    <citation type="submission" date="2016-04" db="EMBL/GenBank/DDBJ databases">
        <authorList>
            <person name="Evans L.H."/>
            <person name="Alamgir A."/>
            <person name="Owens N."/>
            <person name="Weber N.D."/>
            <person name="Virtaneva K."/>
            <person name="Barbian K."/>
            <person name="Babar A."/>
            <person name="Rosenke K."/>
        </authorList>
    </citation>
    <scope>NUCLEOTIDE SEQUENCE</scope>
    <source>
        <strain evidence="2">86-1</strain>
    </source>
</reference>
<gene>
    <name evidence="2" type="ORF">KL86DYS1_11811</name>
</gene>
<proteinExistence type="predicted"/>
<accession>A0A212JCA3</accession>
<name>A0A212JCA3_9BACT</name>
<protein>
    <recommendedName>
        <fullName evidence="3">DUF4834 domain-containing protein</fullName>
    </recommendedName>
</protein>
<sequence length="77" mass="8852">MFKFLGFLLILGLFGFLVIGVLLGRVIRFFGPEERTRPNKKRSGSKSQNSKTSNISQKKFSENEGEYISYEEVKDDE</sequence>
<dbReference type="RefSeq" id="WP_296940079.1">
    <property type="nucleotide sequence ID" value="NZ_LT599032.1"/>
</dbReference>
<feature type="region of interest" description="Disordered" evidence="1">
    <location>
        <begin position="35"/>
        <end position="77"/>
    </location>
</feature>
<dbReference type="EMBL" id="FLUM01000001">
    <property type="protein sequence ID" value="SBV97061.1"/>
    <property type="molecule type" value="Genomic_DNA"/>
</dbReference>